<gene>
    <name evidence="3" type="ORF">BJ322DRAFT_1015271</name>
</gene>
<evidence type="ECO:0000256" key="1">
    <source>
        <dbReference type="SAM" id="MobiDB-lite"/>
    </source>
</evidence>
<evidence type="ECO:0000313" key="3">
    <source>
        <dbReference type="EMBL" id="KAF9777938.1"/>
    </source>
</evidence>
<evidence type="ECO:0000313" key="4">
    <source>
        <dbReference type="Proteomes" id="UP000736335"/>
    </source>
</evidence>
<reference evidence="3" key="1">
    <citation type="journal article" date="2020" name="Nat. Commun.">
        <title>Large-scale genome sequencing of mycorrhizal fungi provides insights into the early evolution of symbiotic traits.</title>
        <authorList>
            <person name="Miyauchi S."/>
            <person name="Kiss E."/>
            <person name="Kuo A."/>
            <person name="Drula E."/>
            <person name="Kohler A."/>
            <person name="Sanchez-Garcia M."/>
            <person name="Morin E."/>
            <person name="Andreopoulos B."/>
            <person name="Barry K.W."/>
            <person name="Bonito G."/>
            <person name="Buee M."/>
            <person name="Carver A."/>
            <person name="Chen C."/>
            <person name="Cichocki N."/>
            <person name="Clum A."/>
            <person name="Culley D."/>
            <person name="Crous P.W."/>
            <person name="Fauchery L."/>
            <person name="Girlanda M."/>
            <person name="Hayes R.D."/>
            <person name="Keri Z."/>
            <person name="LaButti K."/>
            <person name="Lipzen A."/>
            <person name="Lombard V."/>
            <person name="Magnuson J."/>
            <person name="Maillard F."/>
            <person name="Murat C."/>
            <person name="Nolan M."/>
            <person name="Ohm R.A."/>
            <person name="Pangilinan J."/>
            <person name="Pereira M.F."/>
            <person name="Perotto S."/>
            <person name="Peter M."/>
            <person name="Pfister S."/>
            <person name="Riley R."/>
            <person name="Sitrit Y."/>
            <person name="Stielow J.B."/>
            <person name="Szollosi G."/>
            <person name="Zifcakova L."/>
            <person name="Stursova M."/>
            <person name="Spatafora J.W."/>
            <person name="Tedersoo L."/>
            <person name="Vaario L.M."/>
            <person name="Yamada A."/>
            <person name="Yan M."/>
            <person name="Wang P."/>
            <person name="Xu J."/>
            <person name="Bruns T."/>
            <person name="Baldrian P."/>
            <person name="Vilgalys R."/>
            <person name="Dunand C."/>
            <person name="Henrissat B."/>
            <person name="Grigoriev I.V."/>
            <person name="Hibbett D."/>
            <person name="Nagy L.G."/>
            <person name="Martin F.M."/>
        </authorList>
    </citation>
    <scope>NUCLEOTIDE SEQUENCE</scope>
    <source>
        <strain evidence="3">UH-Tt-Lm1</strain>
    </source>
</reference>
<proteinExistence type="predicted"/>
<sequence>MLLLLHAFLTHGRWVKTSQYVAVTKGRGPYYGRVLRRWIHAFIADPTSLPTKEWGSGNVPHLDTEDGLREELQTHLRAIGKYVKAEDLVKYLSRHDTKTKYGTAISISIATARHWMVKLDYLWMDTPSGQYVDGHERPDVVECRQNIFLPFWLIKEHRLRVWTKENMENPAYTFNEGADPSTPHKNMSDAQLPTKYCNLGPR</sequence>
<comment type="caution">
    <text evidence="3">The sequence shown here is derived from an EMBL/GenBank/DDBJ whole genome shotgun (WGS) entry which is preliminary data.</text>
</comment>
<organism evidence="3 4">
    <name type="scientific">Thelephora terrestris</name>
    <dbReference type="NCBI Taxonomy" id="56493"/>
    <lineage>
        <taxon>Eukaryota</taxon>
        <taxon>Fungi</taxon>
        <taxon>Dikarya</taxon>
        <taxon>Basidiomycota</taxon>
        <taxon>Agaricomycotina</taxon>
        <taxon>Agaricomycetes</taxon>
        <taxon>Thelephorales</taxon>
        <taxon>Thelephoraceae</taxon>
        <taxon>Thelephora</taxon>
    </lineage>
</organism>
<protein>
    <submittedName>
        <fullName evidence="3">Uncharacterized protein</fullName>
    </submittedName>
</protein>
<feature type="chain" id="PRO_5040344624" evidence="2">
    <location>
        <begin position="18"/>
        <end position="202"/>
    </location>
</feature>
<keyword evidence="2" id="KW-0732">Signal</keyword>
<dbReference type="AlphaFoldDB" id="A0A9P6H360"/>
<reference evidence="3" key="2">
    <citation type="submission" date="2020-11" db="EMBL/GenBank/DDBJ databases">
        <authorList>
            <consortium name="DOE Joint Genome Institute"/>
            <person name="Kuo A."/>
            <person name="Miyauchi S."/>
            <person name="Kiss E."/>
            <person name="Drula E."/>
            <person name="Kohler A."/>
            <person name="Sanchez-Garcia M."/>
            <person name="Andreopoulos B."/>
            <person name="Barry K.W."/>
            <person name="Bonito G."/>
            <person name="Buee M."/>
            <person name="Carver A."/>
            <person name="Chen C."/>
            <person name="Cichocki N."/>
            <person name="Clum A."/>
            <person name="Culley D."/>
            <person name="Crous P.W."/>
            <person name="Fauchery L."/>
            <person name="Girlanda M."/>
            <person name="Hayes R."/>
            <person name="Keri Z."/>
            <person name="Labutti K."/>
            <person name="Lipzen A."/>
            <person name="Lombard V."/>
            <person name="Magnuson J."/>
            <person name="Maillard F."/>
            <person name="Morin E."/>
            <person name="Murat C."/>
            <person name="Nolan M."/>
            <person name="Ohm R."/>
            <person name="Pangilinan J."/>
            <person name="Pereira M."/>
            <person name="Perotto S."/>
            <person name="Peter M."/>
            <person name="Riley R."/>
            <person name="Sitrit Y."/>
            <person name="Stielow B."/>
            <person name="Szollosi G."/>
            <person name="Zifcakova L."/>
            <person name="Stursova M."/>
            <person name="Spatafora J.W."/>
            <person name="Tedersoo L."/>
            <person name="Vaario L.-M."/>
            <person name="Yamada A."/>
            <person name="Yan M."/>
            <person name="Wang P."/>
            <person name="Xu J."/>
            <person name="Bruns T."/>
            <person name="Baldrian P."/>
            <person name="Vilgalys R."/>
            <person name="Henrissat B."/>
            <person name="Grigoriev I.V."/>
            <person name="Hibbett D."/>
            <person name="Nagy L.G."/>
            <person name="Martin F.M."/>
        </authorList>
    </citation>
    <scope>NUCLEOTIDE SEQUENCE</scope>
    <source>
        <strain evidence="3">UH-Tt-Lm1</strain>
    </source>
</reference>
<evidence type="ECO:0000256" key="2">
    <source>
        <dbReference type="SAM" id="SignalP"/>
    </source>
</evidence>
<accession>A0A9P6H360</accession>
<dbReference type="OrthoDB" id="6511194at2759"/>
<dbReference type="Proteomes" id="UP000736335">
    <property type="component" value="Unassembled WGS sequence"/>
</dbReference>
<dbReference type="EMBL" id="WIUZ02000026">
    <property type="protein sequence ID" value="KAF9777938.1"/>
    <property type="molecule type" value="Genomic_DNA"/>
</dbReference>
<keyword evidence="4" id="KW-1185">Reference proteome</keyword>
<feature type="signal peptide" evidence="2">
    <location>
        <begin position="1"/>
        <end position="17"/>
    </location>
</feature>
<feature type="region of interest" description="Disordered" evidence="1">
    <location>
        <begin position="173"/>
        <end position="192"/>
    </location>
</feature>
<name>A0A9P6H360_9AGAM</name>